<organism evidence="9 10">
    <name type="scientific">Diploptera punctata</name>
    <name type="common">Pacific beetle cockroach</name>
    <dbReference type="NCBI Taxonomy" id="6984"/>
    <lineage>
        <taxon>Eukaryota</taxon>
        <taxon>Metazoa</taxon>
        <taxon>Ecdysozoa</taxon>
        <taxon>Arthropoda</taxon>
        <taxon>Hexapoda</taxon>
        <taxon>Insecta</taxon>
        <taxon>Pterygota</taxon>
        <taxon>Neoptera</taxon>
        <taxon>Polyneoptera</taxon>
        <taxon>Dictyoptera</taxon>
        <taxon>Blattodea</taxon>
        <taxon>Blaberoidea</taxon>
        <taxon>Blaberidae</taxon>
        <taxon>Diplopterinae</taxon>
        <taxon>Diploptera</taxon>
    </lineage>
</organism>
<keyword evidence="6 8" id="KW-0675">Receptor</keyword>
<comment type="subcellular location">
    <subcellularLocation>
        <location evidence="1 8">Cell membrane</location>
        <topology evidence="1 8">Multi-pass membrane protein</topology>
    </subcellularLocation>
</comment>
<dbReference type="GO" id="GO:0030425">
    <property type="term" value="C:dendrite"/>
    <property type="evidence" value="ECO:0007669"/>
    <property type="project" value="TreeGrafter"/>
</dbReference>
<evidence type="ECO:0000256" key="3">
    <source>
        <dbReference type="ARBA" id="ARBA00022692"/>
    </source>
</evidence>
<keyword evidence="3 8" id="KW-0812">Transmembrane</keyword>
<keyword evidence="5 8" id="KW-0472">Membrane</keyword>
<gene>
    <name evidence="9" type="ORF">L9F63_021262</name>
</gene>
<protein>
    <recommendedName>
        <fullName evidence="8">Gustatory receptor</fullName>
    </recommendedName>
</protein>
<feature type="transmembrane region" description="Helical" evidence="8">
    <location>
        <begin position="46"/>
        <end position="68"/>
    </location>
</feature>
<reference evidence="9" key="2">
    <citation type="submission" date="2023-05" db="EMBL/GenBank/DDBJ databases">
        <authorList>
            <person name="Fouks B."/>
        </authorList>
    </citation>
    <scope>NUCLEOTIDE SEQUENCE</scope>
    <source>
        <strain evidence="9">Stay&amp;Tobe</strain>
        <tissue evidence="9">Testes</tissue>
    </source>
</reference>
<dbReference type="EMBL" id="JASPKZ010007420">
    <property type="protein sequence ID" value="KAJ9584393.1"/>
    <property type="molecule type" value="Genomic_DNA"/>
</dbReference>
<proteinExistence type="inferred from homology"/>
<evidence type="ECO:0000313" key="10">
    <source>
        <dbReference type="Proteomes" id="UP001233999"/>
    </source>
</evidence>
<dbReference type="PANTHER" id="PTHR21143:SF104">
    <property type="entry name" value="GUSTATORY RECEPTOR 8A-RELATED"/>
    <property type="match status" value="1"/>
</dbReference>
<sequence length="434" mass="50603">MDLTLEVRNIEYFMKPIHIISRLLGLSLHSPIIEPGLNEKVLTTHLFSVIWASAVFIVNLSALLFRITITLIEPPYSQSSVISCVFAMPLSHIAAMVSIILSAVFKRKEITELFFKLALVDKCLRISENKYIYKKHRNILFLSVIVTIIGLSTFYCFDIYVWSLPSPSTTAYEIVIHICYLTNVVTLMQFLNWVESLHYRLWIFCSYIPKSKTNMLDYINDTFIISKTKSEVLSLHKRTRRLTTNPVSDLIFLSVRKEYNLKRKKMNYRNEFSRQIFQLRIIYEYIYDSTNSILSIYGFIMLLDITCNVLYFISNTFSVLNILIQSGEEKPLKFIAVYCGWSFISLTKIILTVVSCHKISKKRESCVDRVQKLLLLRDLTEDAFTQLQLFADQLEYKKMQFNACGFFQLDLSLLNDIMTAATTYIIVLIQNREY</sequence>
<dbReference type="GO" id="GO:0008049">
    <property type="term" value="P:male courtship behavior"/>
    <property type="evidence" value="ECO:0007669"/>
    <property type="project" value="TreeGrafter"/>
</dbReference>
<dbReference type="PANTHER" id="PTHR21143">
    <property type="entry name" value="INVERTEBRATE GUSTATORY RECEPTOR"/>
    <property type="match status" value="1"/>
</dbReference>
<feature type="transmembrane region" description="Helical" evidence="8">
    <location>
        <begin position="80"/>
        <end position="105"/>
    </location>
</feature>
<keyword evidence="2 8" id="KW-1003">Cell membrane</keyword>
<evidence type="ECO:0000256" key="7">
    <source>
        <dbReference type="ARBA" id="ARBA00023224"/>
    </source>
</evidence>
<feature type="transmembrane region" description="Helical" evidence="8">
    <location>
        <begin position="139"/>
        <end position="162"/>
    </location>
</feature>
<accession>A0AAD7ZR92</accession>
<dbReference type="Proteomes" id="UP001233999">
    <property type="component" value="Unassembled WGS sequence"/>
</dbReference>
<feature type="transmembrane region" description="Helical" evidence="8">
    <location>
        <begin position="174"/>
        <end position="194"/>
    </location>
</feature>
<dbReference type="GO" id="GO:0050909">
    <property type="term" value="P:sensory perception of taste"/>
    <property type="evidence" value="ECO:0007669"/>
    <property type="project" value="InterPro"/>
</dbReference>
<dbReference type="InterPro" id="IPR013604">
    <property type="entry name" value="7TM_chemorcpt"/>
</dbReference>
<evidence type="ECO:0000256" key="1">
    <source>
        <dbReference type="ARBA" id="ARBA00004651"/>
    </source>
</evidence>
<feature type="transmembrane region" description="Helical" evidence="8">
    <location>
        <begin position="294"/>
        <end position="314"/>
    </location>
</feature>
<comment type="function">
    <text evidence="8">Gustatory receptor which mediates acceptance or avoidance behavior, depending on its substrates.</text>
</comment>
<evidence type="ECO:0000313" key="9">
    <source>
        <dbReference type="EMBL" id="KAJ9584393.1"/>
    </source>
</evidence>
<evidence type="ECO:0000256" key="8">
    <source>
        <dbReference type="RuleBase" id="RU363108"/>
    </source>
</evidence>
<keyword evidence="4 8" id="KW-1133">Transmembrane helix</keyword>
<evidence type="ECO:0000256" key="2">
    <source>
        <dbReference type="ARBA" id="ARBA00022475"/>
    </source>
</evidence>
<comment type="similarity">
    <text evidence="8">Belongs to the insect chemoreceptor superfamily. Gustatory receptor (GR) family.</text>
</comment>
<dbReference type="AlphaFoldDB" id="A0AAD7ZR92"/>
<feature type="transmembrane region" description="Helical" evidence="8">
    <location>
        <begin position="334"/>
        <end position="354"/>
    </location>
</feature>
<evidence type="ECO:0000256" key="4">
    <source>
        <dbReference type="ARBA" id="ARBA00022989"/>
    </source>
</evidence>
<dbReference type="GO" id="GO:0005886">
    <property type="term" value="C:plasma membrane"/>
    <property type="evidence" value="ECO:0007669"/>
    <property type="project" value="UniProtKB-SubCell"/>
</dbReference>
<dbReference type="GO" id="GO:0007165">
    <property type="term" value="P:signal transduction"/>
    <property type="evidence" value="ECO:0007669"/>
    <property type="project" value="UniProtKB-KW"/>
</dbReference>
<dbReference type="GO" id="GO:0030424">
    <property type="term" value="C:axon"/>
    <property type="evidence" value="ECO:0007669"/>
    <property type="project" value="TreeGrafter"/>
</dbReference>
<comment type="caution">
    <text evidence="8">Lacks conserved residue(s) required for the propagation of feature annotation.</text>
</comment>
<evidence type="ECO:0000256" key="5">
    <source>
        <dbReference type="ARBA" id="ARBA00023136"/>
    </source>
</evidence>
<evidence type="ECO:0000256" key="6">
    <source>
        <dbReference type="ARBA" id="ARBA00023170"/>
    </source>
</evidence>
<reference evidence="9" key="1">
    <citation type="journal article" date="2023" name="IScience">
        <title>Live-bearing cockroach genome reveals convergent evolutionary mechanisms linked to viviparity in insects and beyond.</title>
        <authorList>
            <person name="Fouks B."/>
            <person name="Harrison M.C."/>
            <person name="Mikhailova A.A."/>
            <person name="Marchal E."/>
            <person name="English S."/>
            <person name="Carruthers M."/>
            <person name="Jennings E.C."/>
            <person name="Chiamaka E.L."/>
            <person name="Frigard R.A."/>
            <person name="Pippel M."/>
            <person name="Attardo G.M."/>
            <person name="Benoit J.B."/>
            <person name="Bornberg-Bauer E."/>
            <person name="Tobe S.S."/>
        </authorList>
    </citation>
    <scope>NUCLEOTIDE SEQUENCE</scope>
    <source>
        <strain evidence="9">Stay&amp;Tobe</strain>
    </source>
</reference>
<comment type="caution">
    <text evidence="9">The sequence shown here is derived from an EMBL/GenBank/DDBJ whole genome shotgun (WGS) entry which is preliminary data.</text>
</comment>
<keyword evidence="7 8" id="KW-0807">Transducer</keyword>
<dbReference type="Pfam" id="PF08395">
    <property type="entry name" value="7tm_7"/>
    <property type="match status" value="1"/>
</dbReference>
<dbReference type="GO" id="GO:0007635">
    <property type="term" value="P:chemosensory behavior"/>
    <property type="evidence" value="ECO:0007669"/>
    <property type="project" value="TreeGrafter"/>
</dbReference>
<dbReference type="GO" id="GO:0043025">
    <property type="term" value="C:neuronal cell body"/>
    <property type="evidence" value="ECO:0007669"/>
    <property type="project" value="TreeGrafter"/>
</dbReference>
<name>A0AAD7ZR92_DIPPU</name>
<keyword evidence="10" id="KW-1185">Reference proteome</keyword>